<name>A0A1I5XEM9_HYMAR</name>
<dbReference type="SUPFAM" id="SSF51905">
    <property type="entry name" value="FAD/NAD(P)-binding domain"/>
    <property type="match status" value="1"/>
</dbReference>
<dbReference type="InterPro" id="IPR023753">
    <property type="entry name" value="FAD/NAD-binding_dom"/>
</dbReference>
<keyword evidence="1" id="KW-0285">Flavoprotein</keyword>
<reference evidence="5" key="1">
    <citation type="submission" date="2016-10" db="EMBL/GenBank/DDBJ databases">
        <authorList>
            <person name="Varghese N."/>
            <person name="Submissions S."/>
        </authorList>
    </citation>
    <scope>NUCLEOTIDE SEQUENCE [LARGE SCALE GENOMIC DNA]</scope>
    <source>
        <strain evidence="5">OR362-8,ATCC BAA-1266,JCM 13504</strain>
    </source>
</reference>
<sequence>MRRIPRPTAAHYDMIIVGASNAGLSAALVLGRSRRRVLVLDGGPSRNAPSFHSHSFFTRDGAAPEELLRIGREQLRPYQVEICADLAREARVSATGQCELTLSSGAEVSALALILATGVVDELPAVPGLAELWGRGVYHCPYCHGWETRYSQVAVYGRGESAYQQAVHLHHWAPRLTLCTDGPADLAPAQRKHLAQLGITVLETPITTIDGTAKCLRAILFEDGTRQAVDALFVRPVQRQRSDLARQLGCHFTADDVYVDVNDAGQTSVPNVYAVGDMTGPYQQAILAAASGTRAATFLNNELILQDCVMA</sequence>
<dbReference type="PRINTS" id="PR00368">
    <property type="entry name" value="FADPNR"/>
</dbReference>
<dbReference type="OrthoDB" id="9806179at2"/>
<evidence type="ECO:0000313" key="5">
    <source>
        <dbReference type="Proteomes" id="UP000199029"/>
    </source>
</evidence>
<dbReference type="InterPro" id="IPR050097">
    <property type="entry name" value="Ferredoxin-NADP_redctase_2"/>
</dbReference>
<keyword evidence="5" id="KW-1185">Reference proteome</keyword>
<accession>A0A1I5XEM9</accession>
<keyword evidence="2" id="KW-0560">Oxidoreductase</keyword>
<dbReference type="RefSeq" id="WP_092671290.1">
    <property type="nucleotide sequence ID" value="NZ_FOXS01000002.1"/>
</dbReference>
<evidence type="ECO:0000313" key="4">
    <source>
        <dbReference type="EMBL" id="SFQ30364.1"/>
    </source>
</evidence>
<dbReference type="Pfam" id="PF07992">
    <property type="entry name" value="Pyr_redox_2"/>
    <property type="match status" value="1"/>
</dbReference>
<dbReference type="STRING" id="1227077.SAMN04515668_1796"/>
<gene>
    <name evidence="4" type="ORF">SAMN04515668_1796</name>
</gene>
<dbReference type="EMBL" id="FOXS01000002">
    <property type="protein sequence ID" value="SFQ30364.1"/>
    <property type="molecule type" value="Genomic_DNA"/>
</dbReference>
<dbReference type="Proteomes" id="UP000199029">
    <property type="component" value="Unassembled WGS sequence"/>
</dbReference>
<dbReference type="PRINTS" id="PR00469">
    <property type="entry name" value="PNDRDTASEII"/>
</dbReference>
<feature type="domain" description="FAD/NAD(P)-binding" evidence="3">
    <location>
        <begin position="12"/>
        <end position="292"/>
    </location>
</feature>
<dbReference type="PANTHER" id="PTHR48105">
    <property type="entry name" value="THIOREDOXIN REDUCTASE 1-RELATED-RELATED"/>
    <property type="match status" value="1"/>
</dbReference>
<evidence type="ECO:0000259" key="3">
    <source>
        <dbReference type="Pfam" id="PF07992"/>
    </source>
</evidence>
<evidence type="ECO:0000256" key="1">
    <source>
        <dbReference type="ARBA" id="ARBA00022630"/>
    </source>
</evidence>
<dbReference type="InterPro" id="IPR036188">
    <property type="entry name" value="FAD/NAD-bd_sf"/>
</dbReference>
<protein>
    <submittedName>
        <fullName evidence="4">Thioredoxin reductase</fullName>
    </submittedName>
</protein>
<dbReference type="AlphaFoldDB" id="A0A1I5XEM9"/>
<organism evidence="4 5">
    <name type="scientific">Hymenobacter arizonensis</name>
    <name type="common">Siccationidurans arizonensis</name>
    <dbReference type="NCBI Taxonomy" id="1227077"/>
    <lineage>
        <taxon>Bacteria</taxon>
        <taxon>Pseudomonadati</taxon>
        <taxon>Bacteroidota</taxon>
        <taxon>Cytophagia</taxon>
        <taxon>Cytophagales</taxon>
        <taxon>Hymenobacteraceae</taxon>
        <taxon>Hymenobacter</taxon>
    </lineage>
</organism>
<evidence type="ECO:0000256" key="2">
    <source>
        <dbReference type="ARBA" id="ARBA00023002"/>
    </source>
</evidence>
<proteinExistence type="predicted"/>
<dbReference type="GO" id="GO:0016491">
    <property type="term" value="F:oxidoreductase activity"/>
    <property type="evidence" value="ECO:0007669"/>
    <property type="project" value="UniProtKB-KW"/>
</dbReference>
<dbReference type="Gene3D" id="3.50.50.60">
    <property type="entry name" value="FAD/NAD(P)-binding domain"/>
    <property type="match status" value="2"/>
</dbReference>